<keyword evidence="1" id="KW-0862">Zinc</keyword>
<dbReference type="EMBL" id="CAXKWB010064145">
    <property type="protein sequence ID" value="CAL4187300.1"/>
    <property type="molecule type" value="Genomic_DNA"/>
</dbReference>
<dbReference type="InterPro" id="IPR007527">
    <property type="entry name" value="Znf_SWIM"/>
</dbReference>
<organism evidence="3 4">
    <name type="scientific">Meganyctiphanes norvegica</name>
    <name type="common">Northern krill</name>
    <name type="synonym">Thysanopoda norvegica</name>
    <dbReference type="NCBI Taxonomy" id="48144"/>
    <lineage>
        <taxon>Eukaryota</taxon>
        <taxon>Metazoa</taxon>
        <taxon>Ecdysozoa</taxon>
        <taxon>Arthropoda</taxon>
        <taxon>Crustacea</taxon>
        <taxon>Multicrustacea</taxon>
        <taxon>Malacostraca</taxon>
        <taxon>Eumalacostraca</taxon>
        <taxon>Eucarida</taxon>
        <taxon>Euphausiacea</taxon>
        <taxon>Euphausiidae</taxon>
        <taxon>Meganyctiphanes</taxon>
    </lineage>
</organism>
<name>A0AAV2SIQ3_MEGNR</name>
<evidence type="ECO:0000259" key="2">
    <source>
        <dbReference type="PROSITE" id="PS50966"/>
    </source>
</evidence>
<feature type="domain" description="SWIM-type" evidence="2">
    <location>
        <begin position="577"/>
        <end position="608"/>
    </location>
</feature>
<dbReference type="PROSITE" id="PS50966">
    <property type="entry name" value="ZF_SWIM"/>
    <property type="match status" value="1"/>
</dbReference>
<dbReference type="GO" id="GO:0008270">
    <property type="term" value="F:zinc ion binding"/>
    <property type="evidence" value="ECO:0007669"/>
    <property type="project" value="UniProtKB-KW"/>
</dbReference>
<dbReference type="AlphaFoldDB" id="A0AAV2SIQ3"/>
<sequence length="705" mass="81990">MDNRDDMGVERPEMCILSIASDLVINHKLNVFDLKTYITNDYENIVDNDVGGMIFTFDSRSEEAEKRIWRFKFKTVIEVERFKTDFEEATGTKWYVFRNDGINNNEMKQYVLSLKFCCQYKGERRKTKEERKISHCQAKMEFRIKKDLICHSSDPLMPEYPCEFILNGTHHHETNSSGPCMALPSLEGATIEKLIKSFFNNDQPAIARHKIRRDLKLMDQNHERIQDTLHLPHLRQIYYLWDKWKSGKDWPSVLANIKHNYPSADCIRICEELYVVAIVTDLMKRVHKFNPLSKEIVFISTSNTGMYHICVTFIFTSSSIGAMPLGIILSDGQDEESYTKGFDLIKDLVEGYGFFGNEYPAIIITDDHHAERNALKNVWPSSILLLCIFNFLQAFWRWLSRTQNCVAKEDRKKLIRTFKNIVYCQNKDNLCRAKVSFQNLQSFKKNNLLKIHYNDMLQHIELWSKAYRTDYITLGKDNNFSEATMRVFKEIIIERCRLYNPAQFVEYIFKDYESYHAERIRDFLCTSRSVKVFRDGSKKLDIAKKFLPKNEVIATDISQSKSETYIVKSKNLPSVTYEVTPHNFMCSCLTGISGATCKHLLGVHLYTNAVLFTFPPASLEDLNRYHLIAFGQLPESNRYASHVNKNKKKSESIFAGVALAQQANTNIDAITDQQMEIHMEDFANTNSVDFVDTLNDRTVISKSQF</sequence>
<keyword evidence="4" id="KW-1185">Reference proteome</keyword>
<dbReference type="InterPro" id="IPR018289">
    <property type="entry name" value="MULE_transposase_dom"/>
</dbReference>
<protein>
    <recommendedName>
        <fullName evidence="2">SWIM-type domain-containing protein</fullName>
    </recommendedName>
</protein>
<feature type="non-terminal residue" evidence="3">
    <location>
        <position position="705"/>
    </location>
</feature>
<proteinExistence type="predicted"/>
<evidence type="ECO:0000256" key="1">
    <source>
        <dbReference type="PROSITE-ProRule" id="PRU00325"/>
    </source>
</evidence>
<keyword evidence="1" id="KW-0863">Zinc-finger</keyword>
<evidence type="ECO:0000313" key="3">
    <source>
        <dbReference type="EMBL" id="CAL4187300.1"/>
    </source>
</evidence>
<dbReference type="Proteomes" id="UP001497623">
    <property type="component" value="Unassembled WGS sequence"/>
</dbReference>
<dbReference type="Pfam" id="PF10551">
    <property type="entry name" value="MULE"/>
    <property type="match status" value="1"/>
</dbReference>
<gene>
    <name evidence="3" type="ORF">MNOR_LOCUS36175</name>
</gene>
<dbReference type="PANTHER" id="PTHR35385">
    <property type="entry name" value="PROTEIN B, PUTATIVE-RELATED-RELATED"/>
    <property type="match status" value="1"/>
</dbReference>
<comment type="caution">
    <text evidence="3">The sequence shown here is derived from an EMBL/GenBank/DDBJ whole genome shotgun (WGS) entry which is preliminary data.</text>
</comment>
<keyword evidence="1" id="KW-0479">Metal-binding</keyword>
<accession>A0AAV2SIQ3</accession>
<reference evidence="3 4" key="1">
    <citation type="submission" date="2024-05" db="EMBL/GenBank/DDBJ databases">
        <authorList>
            <person name="Wallberg A."/>
        </authorList>
    </citation>
    <scope>NUCLEOTIDE SEQUENCE [LARGE SCALE GENOMIC DNA]</scope>
</reference>
<dbReference type="PANTHER" id="PTHR35385:SF2">
    <property type="entry name" value="PROTEIN B, PUTATIVE-RELATED"/>
    <property type="match status" value="1"/>
</dbReference>
<evidence type="ECO:0000313" key="4">
    <source>
        <dbReference type="Proteomes" id="UP001497623"/>
    </source>
</evidence>